<accession>A0AAD7H5X8</accession>
<evidence type="ECO:0000256" key="1">
    <source>
        <dbReference type="SAM" id="MobiDB-lite"/>
    </source>
</evidence>
<protein>
    <submittedName>
        <fullName evidence="2">Uncharacterized protein</fullName>
    </submittedName>
</protein>
<evidence type="ECO:0000313" key="3">
    <source>
        <dbReference type="Proteomes" id="UP001215598"/>
    </source>
</evidence>
<comment type="caution">
    <text evidence="2">The sequence shown here is derived from an EMBL/GenBank/DDBJ whole genome shotgun (WGS) entry which is preliminary data.</text>
</comment>
<dbReference type="AlphaFoldDB" id="A0AAD7H5X8"/>
<dbReference type="EMBL" id="JARKIB010000360">
    <property type="protein sequence ID" value="KAJ7712677.1"/>
    <property type="molecule type" value="Genomic_DNA"/>
</dbReference>
<dbReference type="Proteomes" id="UP001215598">
    <property type="component" value="Unassembled WGS sequence"/>
</dbReference>
<gene>
    <name evidence="2" type="ORF">B0H16DRAFT_1479225</name>
</gene>
<feature type="region of interest" description="Disordered" evidence="1">
    <location>
        <begin position="94"/>
        <end position="130"/>
    </location>
</feature>
<proteinExistence type="predicted"/>
<name>A0AAD7H5X8_9AGAR</name>
<evidence type="ECO:0000313" key="2">
    <source>
        <dbReference type="EMBL" id="KAJ7712677.1"/>
    </source>
</evidence>
<keyword evidence="3" id="KW-1185">Reference proteome</keyword>
<sequence>MEKLWPHFHRGVKQNDSQYITYRKACVAHELAATGATASDLTKDSQAFKDACASAGSQRGEKSAMIAHLIGGRVECSHSSDAAKAVAATVCKETKDAKSAKDPESKKHTRTDSTGSPDVSQPPKKKHTQSMLSSLVFRRNDMPFGDDEKAALEKHALRAIVSSGAAFQFFEDPEVKILFGMLHTTAPDILPSAKVVGGDFWMPLRSMWTLKPQRHSRTKRSAYREQNNPSFRAPLMLFYCYIRAIQSFNFFPLSVPVALKPTPIVLPSPLDRLSRTTLYPAPFR</sequence>
<organism evidence="2 3">
    <name type="scientific">Mycena metata</name>
    <dbReference type="NCBI Taxonomy" id="1033252"/>
    <lineage>
        <taxon>Eukaryota</taxon>
        <taxon>Fungi</taxon>
        <taxon>Dikarya</taxon>
        <taxon>Basidiomycota</taxon>
        <taxon>Agaricomycotina</taxon>
        <taxon>Agaricomycetes</taxon>
        <taxon>Agaricomycetidae</taxon>
        <taxon>Agaricales</taxon>
        <taxon>Marasmiineae</taxon>
        <taxon>Mycenaceae</taxon>
        <taxon>Mycena</taxon>
    </lineage>
</organism>
<reference evidence="2" key="1">
    <citation type="submission" date="2023-03" db="EMBL/GenBank/DDBJ databases">
        <title>Massive genome expansion in bonnet fungi (Mycena s.s.) driven by repeated elements and novel gene families across ecological guilds.</title>
        <authorList>
            <consortium name="Lawrence Berkeley National Laboratory"/>
            <person name="Harder C.B."/>
            <person name="Miyauchi S."/>
            <person name="Viragh M."/>
            <person name="Kuo A."/>
            <person name="Thoen E."/>
            <person name="Andreopoulos B."/>
            <person name="Lu D."/>
            <person name="Skrede I."/>
            <person name="Drula E."/>
            <person name="Henrissat B."/>
            <person name="Morin E."/>
            <person name="Kohler A."/>
            <person name="Barry K."/>
            <person name="LaButti K."/>
            <person name="Morin E."/>
            <person name="Salamov A."/>
            <person name="Lipzen A."/>
            <person name="Mereny Z."/>
            <person name="Hegedus B."/>
            <person name="Baldrian P."/>
            <person name="Stursova M."/>
            <person name="Weitz H."/>
            <person name="Taylor A."/>
            <person name="Grigoriev I.V."/>
            <person name="Nagy L.G."/>
            <person name="Martin F."/>
            <person name="Kauserud H."/>
        </authorList>
    </citation>
    <scope>NUCLEOTIDE SEQUENCE</scope>
    <source>
        <strain evidence="2">CBHHK182m</strain>
    </source>
</reference>
<feature type="compositionally biased region" description="Basic and acidic residues" evidence="1">
    <location>
        <begin position="94"/>
        <end position="106"/>
    </location>
</feature>